<feature type="domain" description="THD" evidence="6">
    <location>
        <begin position="155"/>
        <end position="294"/>
    </location>
</feature>
<accession>A0A7J6BWE5</accession>
<dbReference type="InterPro" id="IPR006052">
    <property type="entry name" value="TNF_dom"/>
</dbReference>
<organism evidence="7 8">
    <name type="scientific">Onychostoma macrolepis</name>
    <dbReference type="NCBI Taxonomy" id="369639"/>
    <lineage>
        <taxon>Eukaryota</taxon>
        <taxon>Metazoa</taxon>
        <taxon>Chordata</taxon>
        <taxon>Craniata</taxon>
        <taxon>Vertebrata</taxon>
        <taxon>Euteleostomi</taxon>
        <taxon>Actinopterygii</taxon>
        <taxon>Neopterygii</taxon>
        <taxon>Teleostei</taxon>
        <taxon>Ostariophysi</taxon>
        <taxon>Cypriniformes</taxon>
        <taxon>Cyprinidae</taxon>
        <taxon>Acrossocheilinae</taxon>
        <taxon>Onychostoma</taxon>
    </lineage>
</organism>
<dbReference type="GO" id="GO:0005615">
    <property type="term" value="C:extracellular space"/>
    <property type="evidence" value="ECO:0007669"/>
    <property type="project" value="UniProtKB-KW"/>
</dbReference>
<dbReference type="CDD" id="cd00184">
    <property type="entry name" value="TNF"/>
    <property type="match status" value="1"/>
</dbReference>
<evidence type="ECO:0000259" key="6">
    <source>
        <dbReference type="PROSITE" id="PS50049"/>
    </source>
</evidence>
<dbReference type="Pfam" id="PF00229">
    <property type="entry name" value="TNF"/>
    <property type="match status" value="1"/>
</dbReference>
<dbReference type="GO" id="GO:0008625">
    <property type="term" value="P:extrinsic apoptotic signaling pathway via death domain receptors"/>
    <property type="evidence" value="ECO:0007669"/>
    <property type="project" value="TreeGrafter"/>
</dbReference>
<comment type="subcellular location">
    <subcellularLocation>
        <location evidence="1">Membrane</location>
    </subcellularLocation>
</comment>
<keyword evidence="3" id="KW-0202">Cytokine</keyword>
<evidence type="ECO:0000256" key="1">
    <source>
        <dbReference type="ARBA" id="ARBA00004370"/>
    </source>
</evidence>
<dbReference type="GO" id="GO:0005125">
    <property type="term" value="F:cytokine activity"/>
    <property type="evidence" value="ECO:0007669"/>
    <property type="project" value="UniProtKB-KW"/>
</dbReference>
<keyword evidence="5" id="KW-0812">Transmembrane</keyword>
<dbReference type="InterPro" id="IPR008983">
    <property type="entry name" value="Tumour_necrosis_fac-like_dom"/>
</dbReference>
<dbReference type="PANTHER" id="PTHR11471">
    <property type="entry name" value="TUMOR NECROSIS FACTOR FAMILY MEMBER"/>
    <property type="match status" value="1"/>
</dbReference>
<dbReference type="GO" id="GO:0016020">
    <property type="term" value="C:membrane"/>
    <property type="evidence" value="ECO:0007669"/>
    <property type="project" value="UniProtKB-SubCell"/>
</dbReference>
<keyword evidence="4 5" id="KW-0472">Membrane</keyword>
<dbReference type="GO" id="GO:0006955">
    <property type="term" value="P:immune response"/>
    <property type="evidence" value="ECO:0007669"/>
    <property type="project" value="InterPro"/>
</dbReference>
<comment type="caution">
    <text evidence="7">The sequence shown here is derived from an EMBL/GenBank/DDBJ whole genome shotgun (WGS) entry which is preliminary data.</text>
</comment>
<dbReference type="PROSITE" id="PS50049">
    <property type="entry name" value="THD_2"/>
    <property type="match status" value="1"/>
</dbReference>
<dbReference type="GO" id="GO:0005164">
    <property type="term" value="F:tumor necrosis factor receptor binding"/>
    <property type="evidence" value="ECO:0007669"/>
    <property type="project" value="InterPro"/>
</dbReference>
<gene>
    <name evidence="7" type="ORF">G5714_019435</name>
</gene>
<dbReference type="SMART" id="SM00207">
    <property type="entry name" value="TNF"/>
    <property type="match status" value="1"/>
</dbReference>
<evidence type="ECO:0000256" key="2">
    <source>
        <dbReference type="ARBA" id="ARBA00008670"/>
    </source>
</evidence>
<evidence type="ECO:0000256" key="3">
    <source>
        <dbReference type="ARBA" id="ARBA00022514"/>
    </source>
</evidence>
<protein>
    <recommendedName>
        <fullName evidence="6">THD domain-containing protein</fullName>
    </recommendedName>
</protein>
<dbReference type="AlphaFoldDB" id="A0A7J6BWE5"/>
<keyword evidence="8" id="KW-1185">Reference proteome</keyword>
<proteinExistence type="inferred from homology"/>
<evidence type="ECO:0000256" key="4">
    <source>
        <dbReference type="ARBA" id="ARBA00023136"/>
    </source>
</evidence>
<dbReference type="SUPFAM" id="SSF49842">
    <property type="entry name" value="TNF-like"/>
    <property type="match status" value="1"/>
</dbReference>
<reference evidence="7 8" key="1">
    <citation type="submission" date="2020-04" db="EMBL/GenBank/DDBJ databases">
        <title>Chromosome-level genome assembly of a cyprinid fish Onychostoma macrolepis by integration of Nanopore Sequencing, Bionano and Hi-C technology.</title>
        <authorList>
            <person name="Wang D."/>
        </authorList>
    </citation>
    <scope>NUCLEOTIDE SEQUENCE [LARGE SCALE GENOMIC DNA]</scope>
    <source>
        <strain evidence="7">SWU-2019</strain>
        <tissue evidence="7">Muscle</tissue>
    </source>
</reference>
<feature type="transmembrane region" description="Helical" evidence="5">
    <location>
        <begin position="89"/>
        <end position="111"/>
    </location>
</feature>
<comment type="similarity">
    <text evidence="2">Belongs to the tumor necrosis factor family.</text>
</comment>
<evidence type="ECO:0000313" key="7">
    <source>
        <dbReference type="EMBL" id="KAF4099309.1"/>
    </source>
</evidence>
<dbReference type="PANTHER" id="PTHR11471:SF33">
    <property type="entry name" value="TUMOR NECROSIS FACTOR LIGAND SUPERFAMILY MEMBER 6"/>
    <property type="match status" value="1"/>
</dbReference>
<evidence type="ECO:0000313" key="8">
    <source>
        <dbReference type="Proteomes" id="UP000579812"/>
    </source>
</evidence>
<dbReference type="Gene3D" id="2.60.120.40">
    <property type="match status" value="1"/>
</dbReference>
<keyword evidence="5" id="KW-1133">Transmembrane helix</keyword>
<dbReference type="GO" id="GO:0043123">
    <property type="term" value="P:positive regulation of canonical NF-kappaB signal transduction"/>
    <property type="evidence" value="ECO:0007669"/>
    <property type="project" value="TreeGrafter"/>
</dbReference>
<sequence>MFSNSLLKTYILSSLRPSHTPLSSADMSSNFSHPSQPVFMVDSGGDHPKQHRYYHQQMPRHAEPQLVPCWTFPPARAEMKKRDWGRMNAGMAWVLILILLLIFAALGLGAYQIQKLQTEVQRLSQQEMPAQMQSIAPQRQVGPDPSELNRNKQKSAAHLIGRADQSTSSGILKWEAKLGEAFTEGVKYNNGGLQVNKTGLYFVYSRVEFFSLKCNPKDFYVHKMRLQRNSHNRTIMEDHREGFCSAGSNMPWMTGSNIGSLQHLKESDRLFVNVSHPHLLSKNYHSNYFGLFKIH</sequence>
<dbReference type="Proteomes" id="UP000579812">
    <property type="component" value="Unassembled WGS sequence"/>
</dbReference>
<dbReference type="EMBL" id="JAAMOB010000020">
    <property type="protein sequence ID" value="KAF4099309.1"/>
    <property type="molecule type" value="Genomic_DNA"/>
</dbReference>
<name>A0A7J6BWE5_9TELE</name>
<evidence type="ECO:0000256" key="5">
    <source>
        <dbReference type="SAM" id="Phobius"/>
    </source>
</evidence>